<evidence type="ECO:0000313" key="3">
    <source>
        <dbReference type="Proteomes" id="UP000319449"/>
    </source>
</evidence>
<dbReference type="InterPro" id="IPR050275">
    <property type="entry name" value="PGM_Phosphatase"/>
</dbReference>
<dbReference type="GO" id="GO:0016791">
    <property type="term" value="F:phosphatase activity"/>
    <property type="evidence" value="ECO:0007669"/>
    <property type="project" value="TreeGrafter"/>
</dbReference>
<protein>
    <submittedName>
        <fullName evidence="2">Alpha-ribazole phosphatase</fullName>
    </submittedName>
</protein>
<dbReference type="Pfam" id="PF00300">
    <property type="entry name" value="His_Phos_1"/>
    <property type="match status" value="1"/>
</dbReference>
<dbReference type="SMART" id="SM00855">
    <property type="entry name" value="PGAM"/>
    <property type="match status" value="1"/>
</dbReference>
<proteinExistence type="predicted"/>
<dbReference type="CDD" id="cd07067">
    <property type="entry name" value="HP_PGM_like"/>
    <property type="match status" value="1"/>
</dbReference>
<dbReference type="PANTHER" id="PTHR48100:SF10">
    <property type="entry name" value="2-CARBOXY-D-ARABINITOL-1-PHOSPHATASE-RELATED"/>
    <property type="match status" value="1"/>
</dbReference>
<organism evidence="2 3">
    <name type="scientific">Geobacter argillaceus</name>
    <dbReference type="NCBI Taxonomy" id="345631"/>
    <lineage>
        <taxon>Bacteria</taxon>
        <taxon>Pseudomonadati</taxon>
        <taxon>Thermodesulfobacteriota</taxon>
        <taxon>Desulfuromonadia</taxon>
        <taxon>Geobacterales</taxon>
        <taxon>Geobacteraceae</taxon>
        <taxon>Geobacter</taxon>
    </lineage>
</organism>
<dbReference type="SUPFAM" id="SSF53254">
    <property type="entry name" value="Phosphoglycerate mutase-like"/>
    <property type="match status" value="1"/>
</dbReference>
<feature type="site" description="Transition state stabilizer" evidence="1">
    <location>
        <position position="153"/>
    </location>
</feature>
<accession>A0A562VM05</accession>
<dbReference type="OrthoDB" id="9781415at2"/>
<dbReference type="PANTHER" id="PTHR48100">
    <property type="entry name" value="BROAD-SPECIFICITY PHOSPHATASE YOR283W-RELATED"/>
    <property type="match status" value="1"/>
</dbReference>
<name>A0A562VM05_9BACT</name>
<evidence type="ECO:0000256" key="1">
    <source>
        <dbReference type="PIRSR" id="PIRSR613078-3"/>
    </source>
</evidence>
<reference evidence="2 3" key="1">
    <citation type="submission" date="2019-07" db="EMBL/GenBank/DDBJ databases">
        <title>Genomic Encyclopedia of Archaeal and Bacterial Type Strains, Phase II (KMG-II): from individual species to whole genera.</title>
        <authorList>
            <person name="Goeker M."/>
        </authorList>
    </citation>
    <scope>NUCLEOTIDE SEQUENCE [LARGE SCALE GENOMIC DNA]</scope>
    <source>
        <strain evidence="2 3">ATCC BAA-1139</strain>
    </source>
</reference>
<dbReference type="RefSeq" id="WP_145022976.1">
    <property type="nucleotide sequence ID" value="NZ_VLLN01000013.1"/>
</dbReference>
<keyword evidence="3" id="KW-1185">Reference proteome</keyword>
<comment type="caution">
    <text evidence="2">The sequence shown here is derived from an EMBL/GenBank/DDBJ whole genome shotgun (WGS) entry which is preliminary data.</text>
</comment>
<dbReference type="Proteomes" id="UP000319449">
    <property type="component" value="Unassembled WGS sequence"/>
</dbReference>
<evidence type="ECO:0000313" key="2">
    <source>
        <dbReference type="EMBL" id="TWJ18915.1"/>
    </source>
</evidence>
<dbReference type="AlphaFoldDB" id="A0A562VM05"/>
<dbReference type="InterPro" id="IPR029033">
    <property type="entry name" value="His_PPase_superfam"/>
</dbReference>
<sequence length="200" mass="22197">MTRKTRLYLIRHGEVVGAGTPRYNGHADVGLTDRGLDQYHQLKGRFAGIRLAACYSSDLTRCATGARILGGHFGLEPLLDSSLRELNIGIWEGMTWAEIIARYPAEWEARLADIVNYRVPEGENLLDLQARAMPAIRRIVDRHRGEEVLVVAHGGINRLILLDAIGAPLGALFNIEQTYACLNIIDYYEDGKAVVMLLNG</sequence>
<gene>
    <name evidence="2" type="ORF">JN12_02367</name>
</gene>
<dbReference type="InterPro" id="IPR013078">
    <property type="entry name" value="His_Pase_superF_clade-1"/>
</dbReference>
<dbReference type="Gene3D" id="3.40.50.1240">
    <property type="entry name" value="Phosphoglycerate mutase-like"/>
    <property type="match status" value="1"/>
</dbReference>
<dbReference type="EMBL" id="VLLN01000013">
    <property type="protein sequence ID" value="TWJ18915.1"/>
    <property type="molecule type" value="Genomic_DNA"/>
</dbReference>